<feature type="domain" description="Thioredoxin" evidence="3">
    <location>
        <begin position="25"/>
        <end position="198"/>
    </location>
</feature>
<keyword evidence="5" id="KW-1185">Reference proteome</keyword>
<dbReference type="GO" id="GO:0016491">
    <property type="term" value="F:oxidoreductase activity"/>
    <property type="evidence" value="ECO:0007669"/>
    <property type="project" value="InterPro"/>
</dbReference>
<feature type="chain" id="PRO_5002002752" description="Thioredoxin domain-containing protein" evidence="2">
    <location>
        <begin position="26"/>
        <end position="198"/>
    </location>
</feature>
<dbReference type="InterPro" id="IPR000866">
    <property type="entry name" value="AhpC/TSA"/>
</dbReference>
<dbReference type="PANTHER" id="PTHR42852">
    <property type="entry name" value="THIOL:DISULFIDE INTERCHANGE PROTEIN DSBE"/>
    <property type="match status" value="1"/>
</dbReference>
<dbReference type="GO" id="GO:0016209">
    <property type="term" value="F:antioxidant activity"/>
    <property type="evidence" value="ECO:0007669"/>
    <property type="project" value="InterPro"/>
</dbReference>
<dbReference type="Pfam" id="PF00578">
    <property type="entry name" value="AhpC-TSA"/>
    <property type="match status" value="1"/>
</dbReference>
<dbReference type="OrthoDB" id="9815205at2"/>
<dbReference type="RefSeq" id="WP_020214252.1">
    <property type="nucleotide sequence ID" value="NZ_JRLX01000009.1"/>
</dbReference>
<dbReference type="STRING" id="1121895.GCA_000378485_03086"/>
<dbReference type="SUPFAM" id="SSF52833">
    <property type="entry name" value="Thioredoxin-like"/>
    <property type="match status" value="1"/>
</dbReference>
<name>A0A0A2M1L3_9FLAO</name>
<dbReference type="Gene3D" id="3.40.30.10">
    <property type="entry name" value="Glutaredoxin"/>
    <property type="match status" value="1"/>
</dbReference>
<dbReference type="EMBL" id="JRLX01000009">
    <property type="protein sequence ID" value="KGO86532.1"/>
    <property type="molecule type" value="Genomic_DNA"/>
</dbReference>
<sequence length="198" mass="22575">MIIKKKYLLAAVLAATLSVSCKKEANTPQPIPAETVKTTEAVKDTLPKLPKPLKIYSNDTVSVNAYDYAGLEYFLKQKNDTTYVVNFWATWCVPCVAELPNFEKINANYKKNKVKVILVSLDMAKMIDTRLLPFIKEKQIKSEVLLLRDPDADSWISKVDSTWSGAIPATLIYNADMRKFYEKSFTYDELEKEVSNFK</sequence>
<dbReference type="InterPro" id="IPR036249">
    <property type="entry name" value="Thioredoxin-like_sf"/>
</dbReference>
<keyword evidence="2" id="KW-0732">Signal</keyword>
<dbReference type="eggNOG" id="COG0526">
    <property type="taxonomic scope" value="Bacteria"/>
</dbReference>
<accession>A0A0A2M1L3</accession>
<evidence type="ECO:0000313" key="4">
    <source>
        <dbReference type="EMBL" id="KGO86532.1"/>
    </source>
</evidence>
<keyword evidence="1" id="KW-0676">Redox-active center</keyword>
<proteinExistence type="predicted"/>
<dbReference type="AlphaFoldDB" id="A0A0A2M1L3"/>
<organism evidence="4 5">
    <name type="scientific">Flavobacterium rivuli WB 3.3-2 = DSM 21788</name>
    <dbReference type="NCBI Taxonomy" id="1121895"/>
    <lineage>
        <taxon>Bacteria</taxon>
        <taxon>Pseudomonadati</taxon>
        <taxon>Bacteroidota</taxon>
        <taxon>Flavobacteriia</taxon>
        <taxon>Flavobacteriales</taxon>
        <taxon>Flavobacteriaceae</taxon>
        <taxon>Flavobacterium</taxon>
    </lineage>
</organism>
<dbReference type="InterPro" id="IPR050553">
    <property type="entry name" value="Thioredoxin_ResA/DsbE_sf"/>
</dbReference>
<feature type="signal peptide" evidence="2">
    <location>
        <begin position="1"/>
        <end position="25"/>
    </location>
</feature>
<reference evidence="4 5" key="1">
    <citation type="submission" date="2013-09" db="EMBL/GenBank/DDBJ databases">
        <authorList>
            <person name="Zeng Z."/>
            <person name="Chen C."/>
        </authorList>
    </citation>
    <scope>NUCLEOTIDE SEQUENCE [LARGE SCALE GENOMIC DNA]</scope>
    <source>
        <strain evidence="4 5">WB 3.3-2</strain>
    </source>
</reference>
<protein>
    <recommendedName>
        <fullName evidence="3">Thioredoxin domain-containing protein</fullName>
    </recommendedName>
</protein>
<evidence type="ECO:0000256" key="2">
    <source>
        <dbReference type="SAM" id="SignalP"/>
    </source>
</evidence>
<evidence type="ECO:0000313" key="5">
    <source>
        <dbReference type="Proteomes" id="UP000030152"/>
    </source>
</evidence>
<gene>
    <name evidence="4" type="ORF">Q765_09890</name>
</gene>
<evidence type="ECO:0000256" key="1">
    <source>
        <dbReference type="ARBA" id="ARBA00023284"/>
    </source>
</evidence>
<comment type="caution">
    <text evidence="4">The sequence shown here is derived from an EMBL/GenBank/DDBJ whole genome shotgun (WGS) entry which is preliminary data.</text>
</comment>
<dbReference type="Proteomes" id="UP000030152">
    <property type="component" value="Unassembled WGS sequence"/>
</dbReference>
<dbReference type="InterPro" id="IPR017937">
    <property type="entry name" value="Thioredoxin_CS"/>
</dbReference>
<dbReference type="CDD" id="cd02966">
    <property type="entry name" value="TlpA_like_family"/>
    <property type="match status" value="1"/>
</dbReference>
<dbReference type="PROSITE" id="PS00194">
    <property type="entry name" value="THIOREDOXIN_1"/>
    <property type="match status" value="1"/>
</dbReference>
<dbReference type="InterPro" id="IPR013766">
    <property type="entry name" value="Thioredoxin_domain"/>
</dbReference>
<evidence type="ECO:0000259" key="3">
    <source>
        <dbReference type="PROSITE" id="PS51352"/>
    </source>
</evidence>
<dbReference type="PROSITE" id="PS51257">
    <property type="entry name" value="PROKAR_LIPOPROTEIN"/>
    <property type="match status" value="1"/>
</dbReference>
<dbReference type="PROSITE" id="PS51352">
    <property type="entry name" value="THIOREDOXIN_2"/>
    <property type="match status" value="1"/>
</dbReference>
<dbReference type="PANTHER" id="PTHR42852:SF17">
    <property type="entry name" value="THIOREDOXIN-LIKE PROTEIN HI_1115"/>
    <property type="match status" value="1"/>
</dbReference>